<accession>A0A1F6EW69</accession>
<keyword evidence="2" id="KW-0472">Membrane</keyword>
<proteinExistence type="predicted"/>
<feature type="region of interest" description="Disordered" evidence="1">
    <location>
        <begin position="92"/>
        <end position="120"/>
    </location>
</feature>
<protein>
    <submittedName>
        <fullName evidence="3">Uncharacterized protein</fullName>
    </submittedName>
</protein>
<name>A0A1F6EW69_9BACT</name>
<comment type="caution">
    <text evidence="3">The sequence shown here is derived from an EMBL/GenBank/DDBJ whole genome shotgun (WGS) entry which is preliminary data.</text>
</comment>
<dbReference type="AlphaFoldDB" id="A0A1F6EW69"/>
<evidence type="ECO:0000256" key="1">
    <source>
        <dbReference type="SAM" id="MobiDB-lite"/>
    </source>
</evidence>
<dbReference type="EMBL" id="MFMC01000003">
    <property type="protein sequence ID" value="OGG77875.1"/>
    <property type="molecule type" value="Genomic_DNA"/>
</dbReference>
<keyword evidence="2" id="KW-0812">Transmembrane</keyword>
<feature type="transmembrane region" description="Helical" evidence="2">
    <location>
        <begin position="20"/>
        <end position="42"/>
    </location>
</feature>
<organism evidence="3 4">
    <name type="scientific">Candidatus Kaiserbacteria bacterium RIFCSPLOWO2_01_FULL_54_24</name>
    <dbReference type="NCBI Taxonomy" id="1798515"/>
    <lineage>
        <taxon>Bacteria</taxon>
        <taxon>Candidatus Kaiseribacteriota</taxon>
    </lineage>
</organism>
<gene>
    <name evidence="3" type="ORF">A3B35_00605</name>
</gene>
<sequence length="120" mass="13182">MVIQKAVDNLKDKSSDEKKVVAGGIAIAVVAVLFVGWAILFLKKLQRGGELQQLGGGAQDEFLGSSIREAQDALMRDFSDIDELRATREQLGQQYQQDTVQQNPQQTDTDVFGSPDSIEQ</sequence>
<evidence type="ECO:0000313" key="3">
    <source>
        <dbReference type="EMBL" id="OGG77875.1"/>
    </source>
</evidence>
<feature type="compositionally biased region" description="Low complexity" evidence="1">
    <location>
        <begin position="92"/>
        <end position="110"/>
    </location>
</feature>
<evidence type="ECO:0000256" key="2">
    <source>
        <dbReference type="SAM" id="Phobius"/>
    </source>
</evidence>
<dbReference type="Proteomes" id="UP000177215">
    <property type="component" value="Unassembled WGS sequence"/>
</dbReference>
<keyword evidence="2" id="KW-1133">Transmembrane helix</keyword>
<evidence type="ECO:0000313" key="4">
    <source>
        <dbReference type="Proteomes" id="UP000177215"/>
    </source>
</evidence>
<reference evidence="3 4" key="1">
    <citation type="journal article" date="2016" name="Nat. Commun.">
        <title>Thousands of microbial genomes shed light on interconnected biogeochemical processes in an aquifer system.</title>
        <authorList>
            <person name="Anantharaman K."/>
            <person name="Brown C.T."/>
            <person name="Hug L.A."/>
            <person name="Sharon I."/>
            <person name="Castelle C.J."/>
            <person name="Probst A.J."/>
            <person name="Thomas B.C."/>
            <person name="Singh A."/>
            <person name="Wilkins M.J."/>
            <person name="Karaoz U."/>
            <person name="Brodie E.L."/>
            <person name="Williams K.H."/>
            <person name="Hubbard S.S."/>
            <person name="Banfield J.F."/>
        </authorList>
    </citation>
    <scope>NUCLEOTIDE SEQUENCE [LARGE SCALE GENOMIC DNA]</scope>
</reference>